<organism evidence="9 10">
    <name type="scientific">Candidatus Adlerbacteria bacterium RIFOXYC1_FULL_48_26</name>
    <dbReference type="NCBI Taxonomy" id="1797247"/>
    <lineage>
        <taxon>Bacteria</taxon>
        <taxon>Candidatus Adleribacteriota</taxon>
    </lineage>
</organism>
<proteinExistence type="inferred from homology"/>
<dbReference type="FunFam" id="3.40.50.300:FF:000029">
    <property type="entry name" value="Elongation factor G"/>
    <property type="match status" value="1"/>
</dbReference>
<dbReference type="InterPro" id="IPR014721">
    <property type="entry name" value="Ribsml_uS5_D2-typ_fold_subgr"/>
</dbReference>
<dbReference type="InterPro" id="IPR005225">
    <property type="entry name" value="Small_GTP-bd"/>
</dbReference>
<dbReference type="InterPro" id="IPR027417">
    <property type="entry name" value="P-loop_NTPase"/>
</dbReference>
<evidence type="ECO:0000256" key="1">
    <source>
        <dbReference type="ARBA" id="ARBA00005870"/>
    </source>
</evidence>
<dbReference type="NCBIfam" id="TIGR00484">
    <property type="entry name" value="EF-G"/>
    <property type="match status" value="1"/>
</dbReference>
<dbReference type="InterPro" id="IPR020568">
    <property type="entry name" value="Ribosomal_Su5_D2-typ_SF"/>
</dbReference>
<dbReference type="CDD" id="cd04088">
    <property type="entry name" value="EFG_mtEFG_II"/>
    <property type="match status" value="1"/>
</dbReference>
<dbReference type="PANTHER" id="PTHR43261">
    <property type="entry name" value="TRANSLATION ELONGATION FACTOR G-RELATED"/>
    <property type="match status" value="1"/>
</dbReference>
<dbReference type="Gene3D" id="2.40.30.10">
    <property type="entry name" value="Translation factors"/>
    <property type="match status" value="1"/>
</dbReference>
<dbReference type="InterPro" id="IPR035647">
    <property type="entry name" value="EFG_III/V"/>
</dbReference>
<dbReference type="InterPro" id="IPR041095">
    <property type="entry name" value="EFG_II"/>
</dbReference>
<dbReference type="SMART" id="SM00889">
    <property type="entry name" value="EFG_IV"/>
    <property type="match status" value="1"/>
</dbReference>
<gene>
    <name evidence="6" type="primary">fusA</name>
    <name evidence="9" type="ORF">A2419_00910</name>
</gene>
<dbReference type="InterPro" id="IPR000795">
    <property type="entry name" value="T_Tr_GTP-bd_dom"/>
</dbReference>
<evidence type="ECO:0000313" key="9">
    <source>
        <dbReference type="EMBL" id="OGC88688.1"/>
    </source>
</evidence>
<dbReference type="EMBL" id="MEXB01000005">
    <property type="protein sequence ID" value="OGC88688.1"/>
    <property type="molecule type" value="Genomic_DNA"/>
</dbReference>
<dbReference type="NCBIfam" id="NF009381">
    <property type="entry name" value="PRK12740.1-5"/>
    <property type="match status" value="1"/>
</dbReference>
<dbReference type="InterPro" id="IPR031157">
    <property type="entry name" value="G_TR_CS"/>
</dbReference>
<dbReference type="Pfam" id="PF00679">
    <property type="entry name" value="EFG_C"/>
    <property type="match status" value="1"/>
</dbReference>
<dbReference type="FunFam" id="3.30.230.10:FF:000003">
    <property type="entry name" value="Elongation factor G"/>
    <property type="match status" value="1"/>
</dbReference>
<dbReference type="Proteomes" id="UP000176568">
    <property type="component" value="Unassembled WGS sequence"/>
</dbReference>
<evidence type="ECO:0000313" key="10">
    <source>
        <dbReference type="Proteomes" id="UP000176568"/>
    </source>
</evidence>
<dbReference type="Gene3D" id="3.30.230.10">
    <property type="match status" value="1"/>
</dbReference>
<dbReference type="GO" id="GO:0003746">
    <property type="term" value="F:translation elongation factor activity"/>
    <property type="evidence" value="ECO:0007669"/>
    <property type="project" value="UniProtKB-UniRule"/>
</dbReference>
<feature type="binding site" evidence="6">
    <location>
        <begin position="149"/>
        <end position="152"/>
    </location>
    <ligand>
        <name>GTP</name>
        <dbReference type="ChEBI" id="CHEBI:37565"/>
    </ligand>
</feature>
<dbReference type="Pfam" id="PF14492">
    <property type="entry name" value="EFG_III"/>
    <property type="match status" value="1"/>
</dbReference>
<comment type="similarity">
    <text evidence="1 6">Belongs to the TRAFAC class translation factor GTPase superfamily. Classic translation factor GTPase family. EF-G/EF-2 subfamily.</text>
</comment>
<dbReference type="CDD" id="cd01886">
    <property type="entry name" value="EF-G"/>
    <property type="match status" value="1"/>
</dbReference>
<dbReference type="InterPro" id="IPR035649">
    <property type="entry name" value="EFG_V"/>
</dbReference>
<dbReference type="CDD" id="cd01434">
    <property type="entry name" value="EFG_mtEFG1_IV"/>
    <property type="match status" value="1"/>
</dbReference>
<protein>
    <recommendedName>
        <fullName evidence="6 7">Elongation factor G</fullName>
        <shortName evidence="6">EF-G</shortName>
    </recommendedName>
</protein>
<dbReference type="SUPFAM" id="SSF54980">
    <property type="entry name" value="EF-G C-terminal domain-like"/>
    <property type="match status" value="2"/>
</dbReference>
<dbReference type="PANTHER" id="PTHR43261:SF1">
    <property type="entry name" value="RIBOSOME-RELEASING FACTOR 2, MITOCHONDRIAL"/>
    <property type="match status" value="1"/>
</dbReference>
<comment type="caution">
    <text evidence="9">The sequence shown here is derived from an EMBL/GenBank/DDBJ whole genome shotgun (WGS) entry which is preliminary data.</text>
</comment>
<evidence type="ECO:0000256" key="2">
    <source>
        <dbReference type="ARBA" id="ARBA00022741"/>
    </source>
</evidence>
<dbReference type="SUPFAM" id="SSF52540">
    <property type="entry name" value="P-loop containing nucleoside triphosphate hydrolases"/>
    <property type="match status" value="1"/>
</dbReference>
<feature type="binding site" evidence="6">
    <location>
        <begin position="95"/>
        <end position="99"/>
    </location>
    <ligand>
        <name>GTP</name>
        <dbReference type="ChEBI" id="CHEBI:37565"/>
    </ligand>
</feature>
<dbReference type="FunFam" id="3.30.70.240:FF:000001">
    <property type="entry name" value="Elongation factor G"/>
    <property type="match status" value="1"/>
</dbReference>
<comment type="function">
    <text evidence="6">Catalyzes the GTP-dependent ribosomal translocation step during translation elongation. During this step, the ribosome changes from the pre-translocational (PRE) to the post-translocational (POST) state as the newly formed A-site-bound peptidyl-tRNA and P-site-bound deacylated tRNA move to the P and E sites, respectively. Catalyzes the coordinated movement of the two tRNA molecules, the mRNA and conformational changes in the ribosome.</text>
</comment>
<dbReference type="Gene3D" id="3.30.70.240">
    <property type="match status" value="1"/>
</dbReference>
<dbReference type="PRINTS" id="PR00315">
    <property type="entry name" value="ELONGATNFCT"/>
</dbReference>
<dbReference type="GO" id="GO:0003924">
    <property type="term" value="F:GTPase activity"/>
    <property type="evidence" value="ECO:0007669"/>
    <property type="project" value="InterPro"/>
</dbReference>
<dbReference type="AlphaFoldDB" id="A0A1F4Y4B4"/>
<accession>A0A1F4Y4B4</accession>
<dbReference type="SUPFAM" id="SSF50447">
    <property type="entry name" value="Translation proteins"/>
    <property type="match status" value="1"/>
</dbReference>
<dbReference type="InterPro" id="IPR009022">
    <property type="entry name" value="EFG_III"/>
</dbReference>
<evidence type="ECO:0000256" key="5">
    <source>
        <dbReference type="ARBA" id="ARBA00023134"/>
    </source>
</evidence>
<dbReference type="GO" id="GO:0005525">
    <property type="term" value="F:GTP binding"/>
    <property type="evidence" value="ECO:0007669"/>
    <property type="project" value="UniProtKB-UniRule"/>
</dbReference>
<dbReference type="NCBIfam" id="TIGR00231">
    <property type="entry name" value="small_GTP"/>
    <property type="match status" value="1"/>
</dbReference>
<dbReference type="FunFam" id="2.40.30.10:FF:000006">
    <property type="entry name" value="Elongation factor G"/>
    <property type="match status" value="1"/>
</dbReference>
<dbReference type="InterPro" id="IPR005517">
    <property type="entry name" value="Transl_elong_EFG/EF2_IV"/>
</dbReference>
<dbReference type="FunFam" id="3.30.70.870:FF:000001">
    <property type="entry name" value="Elongation factor G"/>
    <property type="match status" value="1"/>
</dbReference>
<dbReference type="InterPro" id="IPR047872">
    <property type="entry name" value="EFG_IV"/>
</dbReference>
<evidence type="ECO:0000256" key="7">
    <source>
        <dbReference type="NCBIfam" id="TIGR00484"/>
    </source>
</evidence>
<dbReference type="Gene3D" id="3.40.50.300">
    <property type="entry name" value="P-loop containing nucleotide triphosphate hydrolases"/>
    <property type="match status" value="1"/>
</dbReference>
<dbReference type="InterPro" id="IPR009000">
    <property type="entry name" value="Transl_B-barrel_sf"/>
</dbReference>
<evidence type="ECO:0000259" key="8">
    <source>
        <dbReference type="PROSITE" id="PS51722"/>
    </source>
</evidence>
<keyword evidence="5 6" id="KW-0342">GTP-binding</keyword>
<dbReference type="InterPro" id="IPR053905">
    <property type="entry name" value="EF-G-like_DII"/>
</dbReference>
<dbReference type="HAMAP" id="MF_00054_B">
    <property type="entry name" value="EF_G_EF_2_B"/>
    <property type="match status" value="1"/>
</dbReference>
<dbReference type="CDD" id="cd16262">
    <property type="entry name" value="EFG_III"/>
    <property type="match status" value="1"/>
</dbReference>
<dbReference type="CDD" id="cd03713">
    <property type="entry name" value="EFG_mtEFG_C"/>
    <property type="match status" value="1"/>
</dbReference>
<reference evidence="9 10" key="1">
    <citation type="journal article" date="2016" name="Nat. Commun.">
        <title>Thousands of microbial genomes shed light on interconnected biogeochemical processes in an aquifer system.</title>
        <authorList>
            <person name="Anantharaman K."/>
            <person name="Brown C.T."/>
            <person name="Hug L.A."/>
            <person name="Sharon I."/>
            <person name="Castelle C.J."/>
            <person name="Probst A.J."/>
            <person name="Thomas B.C."/>
            <person name="Singh A."/>
            <person name="Wilkins M.J."/>
            <person name="Karaoz U."/>
            <person name="Brodie E.L."/>
            <person name="Williams K.H."/>
            <person name="Hubbard S.S."/>
            <person name="Banfield J.F."/>
        </authorList>
    </citation>
    <scope>NUCLEOTIDE SEQUENCE [LARGE SCALE GENOMIC DNA]</scope>
</reference>
<keyword evidence="2 6" id="KW-0547">Nucleotide-binding</keyword>
<feature type="binding site" evidence="6">
    <location>
        <begin position="19"/>
        <end position="26"/>
    </location>
    <ligand>
        <name>GTP</name>
        <dbReference type="ChEBI" id="CHEBI:37565"/>
    </ligand>
</feature>
<dbReference type="STRING" id="1797247.A2419_00910"/>
<sequence>MADTRDYPLEKVRNFGIIAHIDAGKTTTSERILYYTGSQHKIGEVHDGGTTTDWMEQEKERGITITAAAITCFWSRTDEADKKDISKKYRFNIIDTPGHIDFTVEVKRSMRVLDGAVCVFDGVAGVEPQSETNWRYADEASVPRVCFINKLDRTGASFEKSYASILDRLTKDAVRMQIPIGAEDVFEGIIDLLTMKAYKNEGAMGDNVVEMPVPENMMDEAKKYRAELIEKIVENDEQMMTDYLEGKEPTLEALKATLRKAVIANKIFPVYVGSALKNKGVQLVLDAVVDYLPSPLDMPPVTGTDPRTGEATTRTASDSEPFCALAFKLQADPFVGQLTFFRVYSGSIEAGSYIYNSTTGSKERLGRIVRLQANEREEVKKVYAGEIAAAVGLKDTKTSHTLCDEANPIQLEQIKFPEPVISLRIEPKTKADQEKMGMAMKKLADEDPTFRVSTDAETMETLISGMGELHLEILVDRMKREFGVEANVGTPQVAYRETILQEAEAEGKYIKQTGGKGQYGHVRLRLKPLEPLDPEKKIAKNITREDHFEFINSIKGGVVPQEFIGPVEKGIREAMERGIVAGYKMVDISAELYDGSYHDVDSSEIAFKIAASMGFQDAAKAAKAVLLEPIMKVEVVVPEKFMGDVTGSLSSKRGTIEGMEERGLARAVKAKVPLAEMFSYTSSLRSMTEGRGSFTMEFDHYEVVPPNVAADIIASRK</sequence>
<dbReference type="Pfam" id="PF00009">
    <property type="entry name" value="GTP_EFTU"/>
    <property type="match status" value="1"/>
</dbReference>
<dbReference type="SMART" id="SM00838">
    <property type="entry name" value="EFG_C"/>
    <property type="match status" value="1"/>
</dbReference>
<dbReference type="Pfam" id="PF22042">
    <property type="entry name" value="EF-G_D2"/>
    <property type="match status" value="1"/>
</dbReference>
<name>A0A1F4Y4B4_9BACT</name>
<dbReference type="InterPro" id="IPR000640">
    <property type="entry name" value="EFG_V-like"/>
</dbReference>
<evidence type="ECO:0000256" key="4">
    <source>
        <dbReference type="ARBA" id="ARBA00022917"/>
    </source>
</evidence>
<comment type="subcellular location">
    <subcellularLocation>
        <location evidence="6">Cytoplasm</location>
    </subcellularLocation>
</comment>
<evidence type="ECO:0000256" key="3">
    <source>
        <dbReference type="ARBA" id="ARBA00022768"/>
    </source>
</evidence>
<keyword evidence="6" id="KW-0963">Cytoplasm</keyword>
<keyword evidence="4 6" id="KW-0648">Protein biosynthesis</keyword>
<feature type="domain" description="Tr-type G" evidence="8">
    <location>
        <begin position="10"/>
        <end position="296"/>
    </location>
</feature>
<dbReference type="PROSITE" id="PS00301">
    <property type="entry name" value="G_TR_1"/>
    <property type="match status" value="1"/>
</dbReference>
<dbReference type="Gene3D" id="3.30.70.870">
    <property type="entry name" value="Elongation Factor G (Translational Gtpase), domain 3"/>
    <property type="match status" value="1"/>
</dbReference>
<dbReference type="InterPro" id="IPR004540">
    <property type="entry name" value="Transl_elong_EFG/EF2"/>
</dbReference>
<keyword evidence="3 6" id="KW-0251">Elongation factor</keyword>
<dbReference type="GO" id="GO:0005737">
    <property type="term" value="C:cytoplasm"/>
    <property type="evidence" value="ECO:0007669"/>
    <property type="project" value="UniProtKB-SubCell"/>
</dbReference>
<dbReference type="SUPFAM" id="SSF54211">
    <property type="entry name" value="Ribosomal protein S5 domain 2-like"/>
    <property type="match status" value="1"/>
</dbReference>
<dbReference type="PROSITE" id="PS51722">
    <property type="entry name" value="G_TR_2"/>
    <property type="match status" value="1"/>
</dbReference>
<dbReference type="Pfam" id="PF03764">
    <property type="entry name" value="EFG_IV"/>
    <property type="match status" value="1"/>
</dbReference>
<dbReference type="GO" id="GO:0032790">
    <property type="term" value="P:ribosome disassembly"/>
    <property type="evidence" value="ECO:0007669"/>
    <property type="project" value="TreeGrafter"/>
</dbReference>
<evidence type="ECO:0000256" key="6">
    <source>
        <dbReference type="HAMAP-Rule" id="MF_00054"/>
    </source>
</evidence>